<protein>
    <recommendedName>
        <fullName evidence="4">Type VII secretion integral membrane protein EccD</fullName>
    </recommendedName>
</protein>
<feature type="transmembrane region" description="Helical" evidence="1">
    <location>
        <begin position="388"/>
        <end position="408"/>
    </location>
</feature>
<feature type="transmembrane region" description="Helical" evidence="1">
    <location>
        <begin position="152"/>
        <end position="172"/>
    </location>
</feature>
<evidence type="ECO:0000256" key="1">
    <source>
        <dbReference type="SAM" id="Phobius"/>
    </source>
</evidence>
<comment type="caution">
    <text evidence="2">The sequence shown here is derived from an EMBL/GenBank/DDBJ whole genome shotgun (WGS) entry which is preliminary data.</text>
</comment>
<feature type="transmembrane region" description="Helical" evidence="1">
    <location>
        <begin position="305"/>
        <end position="324"/>
    </location>
</feature>
<dbReference type="AlphaFoldDB" id="A0A2T7WJV0"/>
<keyword evidence="1" id="KW-1133">Transmembrane helix</keyword>
<name>A0A2T7WJV0_MICTE</name>
<accession>A0A2T7WJV0</accession>
<proteinExistence type="predicted"/>
<feature type="transmembrane region" description="Helical" evidence="1">
    <location>
        <begin position="331"/>
        <end position="351"/>
    </location>
</feature>
<organism evidence="2 3">
    <name type="scientific">Microbacterium testaceum</name>
    <name type="common">Aureobacterium testaceum</name>
    <name type="synonym">Brevibacterium testaceum</name>
    <dbReference type="NCBI Taxonomy" id="2033"/>
    <lineage>
        <taxon>Bacteria</taxon>
        <taxon>Bacillati</taxon>
        <taxon>Actinomycetota</taxon>
        <taxon>Actinomycetes</taxon>
        <taxon>Micrococcales</taxon>
        <taxon>Microbacteriaceae</taxon>
        <taxon>Microbacterium</taxon>
    </lineage>
</organism>
<evidence type="ECO:0000313" key="3">
    <source>
        <dbReference type="Proteomes" id="UP000244649"/>
    </source>
</evidence>
<evidence type="ECO:0008006" key="4">
    <source>
        <dbReference type="Google" id="ProtNLM"/>
    </source>
</evidence>
<feature type="transmembrane region" description="Helical" evidence="1">
    <location>
        <begin position="428"/>
        <end position="448"/>
    </location>
</feature>
<reference evidence="2 3" key="1">
    <citation type="submission" date="2018-04" db="EMBL/GenBank/DDBJ databases">
        <authorList>
            <person name="Go L.Y."/>
            <person name="Mitchell J.A."/>
        </authorList>
    </citation>
    <scope>NUCLEOTIDE SEQUENCE [LARGE SCALE GENOMIC DNA]</scope>
    <source>
        <strain evidence="2 3">TPD7010</strain>
    </source>
</reference>
<keyword evidence="1" id="KW-0472">Membrane</keyword>
<feature type="transmembrane region" description="Helical" evidence="1">
    <location>
        <begin position="95"/>
        <end position="115"/>
    </location>
</feature>
<sequence length="454" mass="45614">MSAEITRGRRVALIDGESRLDLVVPLHARVDDVLRAAGAAMQPGARVVGIAGREVPRPTAMSALEDGVVLVVVDPSIPPPGEERRAAIARAATRVSAAWAVLAAGGGILALIRVLGGDALPGQVRGIVGVVALVAALLAAIAVGLRARPRTATLAPVVGVVALAFGGGMAVVPDLPASTTLVAVFTGLLASAVVAGVLGVVGLTDALRAQSRTATIVAAVLAAIWGVALLLHLDPSAPAAVTLGLVPVAQRVLQSSLVDVAPGTFIDYDRFQSTRWTVRQALPDEVRTIEADDADALVARSTARLTVGTVLLVAAGSASAFAAIPTFAGDGPVVLGGRIALASTVVLSLLLSSRRSTVPFLRWVARAGAVAVVAAAVTALLPVFTPDLLVLVAGLLLLGGLGAALLVVPVGRGLRSLGWSRTGDVFEALVTALSLPAGLLAAGAIEIARAMMAT</sequence>
<evidence type="ECO:0000313" key="2">
    <source>
        <dbReference type="EMBL" id="PVE73807.1"/>
    </source>
</evidence>
<dbReference type="EMBL" id="QDFT01000014">
    <property type="protein sequence ID" value="PVE73807.1"/>
    <property type="molecule type" value="Genomic_DNA"/>
</dbReference>
<feature type="transmembrane region" description="Helical" evidence="1">
    <location>
        <begin position="363"/>
        <end position="381"/>
    </location>
</feature>
<feature type="transmembrane region" description="Helical" evidence="1">
    <location>
        <begin position="213"/>
        <end position="233"/>
    </location>
</feature>
<gene>
    <name evidence="2" type="ORF">DC432_07720</name>
</gene>
<dbReference type="RefSeq" id="WP_116537368.1">
    <property type="nucleotide sequence ID" value="NZ_QDFT01000014.1"/>
</dbReference>
<feature type="transmembrane region" description="Helical" evidence="1">
    <location>
        <begin position="127"/>
        <end position="145"/>
    </location>
</feature>
<feature type="transmembrane region" description="Helical" evidence="1">
    <location>
        <begin position="178"/>
        <end position="201"/>
    </location>
</feature>
<keyword evidence="1" id="KW-0812">Transmembrane</keyword>
<dbReference type="Proteomes" id="UP000244649">
    <property type="component" value="Unassembled WGS sequence"/>
</dbReference>